<feature type="region of interest" description="Disordered" evidence="7">
    <location>
        <begin position="202"/>
        <end position="224"/>
    </location>
</feature>
<dbReference type="PROSITE" id="PS00581">
    <property type="entry name" value="CLATHRIN_LIGHT_CHN_2"/>
    <property type="match status" value="1"/>
</dbReference>
<comment type="subcellular location">
    <subcellularLocation>
        <location evidence="1 6">Cytoplasmic vesicle membrane</location>
        <topology evidence="1 6">Peripheral membrane protein</topology>
        <orientation evidence="1 6">Cytoplasmic side</orientation>
    </subcellularLocation>
    <subcellularLocation>
        <location evidence="6">Membrane</location>
        <location evidence="6">Coated pit</location>
        <topology evidence="6">Peripheral membrane protein</topology>
        <orientation evidence="6">Cytoplasmic side</orientation>
    </subcellularLocation>
    <text evidence="6">Cytoplasmic face of coated pits and vesicles.</text>
</comment>
<feature type="compositionally biased region" description="Basic and acidic residues" evidence="7">
    <location>
        <begin position="260"/>
        <end position="296"/>
    </location>
</feature>
<dbReference type="GO" id="GO:0005198">
    <property type="term" value="F:structural molecule activity"/>
    <property type="evidence" value="ECO:0007669"/>
    <property type="project" value="InterPro"/>
</dbReference>
<evidence type="ECO:0000256" key="4">
    <source>
        <dbReference type="ARBA" id="ARBA00023176"/>
    </source>
</evidence>
<dbReference type="GO" id="GO:0072583">
    <property type="term" value="P:clathrin-dependent endocytosis"/>
    <property type="evidence" value="ECO:0007669"/>
    <property type="project" value="TreeGrafter"/>
</dbReference>
<dbReference type="InterPro" id="IPR000996">
    <property type="entry name" value="Clathrin_L-chain"/>
</dbReference>
<dbReference type="GO" id="GO:0032050">
    <property type="term" value="F:clathrin heavy chain binding"/>
    <property type="evidence" value="ECO:0007669"/>
    <property type="project" value="TreeGrafter"/>
</dbReference>
<dbReference type="EMBL" id="AJWK01032247">
    <property type="status" value="NOT_ANNOTATED_CDS"/>
    <property type="molecule type" value="Genomic_DNA"/>
</dbReference>
<dbReference type="GO" id="GO:0099631">
    <property type="term" value="C:postsynaptic endocytic zone cytoplasmic component"/>
    <property type="evidence" value="ECO:0007669"/>
    <property type="project" value="TreeGrafter"/>
</dbReference>
<proteinExistence type="inferred from homology"/>
<dbReference type="VEuPathDB" id="VectorBase:LLONM1_006881"/>
<name>A0A1B0CWD4_LUTLO</name>
<keyword evidence="4 6" id="KW-0168">Coated pit</keyword>
<dbReference type="VEuPathDB" id="VectorBase:LLONM1_002911"/>
<dbReference type="GO" id="GO:0030132">
    <property type="term" value="C:clathrin coat of coated pit"/>
    <property type="evidence" value="ECO:0007669"/>
    <property type="project" value="InterPro"/>
</dbReference>
<dbReference type="Pfam" id="PF01086">
    <property type="entry name" value="Clathrin_lg_ch"/>
    <property type="match status" value="1"/>
</dbReference>
<dbReference type="GO" id="GO:0006886">
    <property type="term" value="P:intracellular protein transport"/>
    <property type="evidence" value="ECO:0007669"/>
    <property type="project" value="InterPro"/>
</dbReference>
<dbReference type="GO" id="GO:0030130">
    <property type="term" value="C:clathrin coat of trans-Golgi network vesicle"/>
    <property type="evidence" value="ECO:0007669"/>
    <property type="project" value="InterPro"/>
</dbReference>
<evidence type="ECO:0000256" key="3">
    <source>
        <dbReference type="ARBA" id="ARBA00023136"/>
    </source>
</evidence>
<feature type="region of interest" description="Disordered" evidence="7">
    <location>
        <begin position="309"/>
        <end position="328"/>
    </location>
</feature>
<comment type="function">
    <text evidence="6">Clathrin is the major protein of the polyhedral coat of coated pits and vesicles.</text>
</comment>
<accession>A0A1B0CWD4</accession>
<evidence type="ECO:0000256" key="6">
    <source>
        <dbReference type="RuleBase" id="RU363137"/>
    </source>
</evidence>
<dbReference type="PANTHER" id="PTHR10639:SF7">
    <property type="entry name" value="CLATHRIN LIGHT CHAIN"/>
    <property type="match status" value="1"/>
</dbReference>
<evidence type="ECO:0000256" key="1">
    <source>
        <dbReference type="ARBA" id="ARBA00004180"/>
    </source>
</evidence>
<keyword evidence="5 6" id="KW-0968">Cytoplasmic vesicle</keyword>
<evidence type="ECO:0000313" key="8">
    <source>
        <dbReference type="EnsemblMetazoa" id="LLOJ009318-PA"/>
    </source>
</evidence>
<evidence type="ECO:0000256" key="5">
    <source>
        <dbReference type="ARBA" id="ARBA00023329"/>
    </source>
</evidence>
<evidence type="ECO:0000256" key="2">
    <source>
        <dbReference type="ARBA" id="ARBA00005263"/>
    </source>
</evidence>
<protein>
    <recommendedName>
        <fullName evidence="6">Clathrin light chain</fullName>
    </recommendedName>
</protein>
<feature type="region of interest" description="Disordered" evidence="7">
    <location>
        <begin position="116"/>
        <end position="138"/>
    </location>
</feature>
<dbReference type="AlphaFoldDB" id="A0A1B0CWD4"/>
<dbReference type="GO" id="GO:0030672">
    <property type="term" value="C:synaptic vesicle membrane"/>
    <property type="evidence" value="ECO:0007669"/>
    <property type="project" value="TreeGrafter"/>
</dbReference>
<dbReference type="Proteomes" id="UP000092461">
    <property type="component" value="Unassembled WGS sequence"/>
</dbReference>
<dbReference type="EnsemblMetazoa" id="LLOJ009318-RA">
    <property type="protein sequence ID" value="LLOJ009318-PA"/>
    <property type="gene ID" value="LLOJ009318"/>
</dbReference>
<dbReference type="PANTHER" id="PTHR10639">
    <property type="entry name" value="CLATHRIN LIGHT CHAIN"/>
    <property type="match status" value="1"/>
</dbReference>
<dbReference type="VEuPathDB" id="VectorBase:LLOJ009318"/>
<comment type="similarity">
    <text evidence="2 6">Belongs to the clathrin light chain family.</text>
</comment>
<feature type="region of interest" description="Disordered" evidence="7">
    <location>
        <begin position="237"/>
        <end position="296"/>
    </location>
</feature>
<reference evidence="8" key="1">
    <citation type="submission" date="2020-05" db="UniProtKB">
        <authorList>
            <consortium name="EnsemblMetazoa"/>
        </authorList>
    </citation>
    <scope>IDENTIFICATION</scope>
    <source>
        <strain evidence="8">Jacobina</strain>
    </source>
</reference>
<sequence length="378" mass="44244">MIDTAYKILRDPESRKIYDAELLQEEFCMQPLVFATVDRKEFIWDTESELILREFWRDLSNETSKLTRVTQKKIFLLFFECKNSWKIMDFGDNFDQQDVDPAAEFLAREQNALAGLEDDLNPPPAQPKTEPDNGTLESSESFEMINNIESHEQTNVNEENFPFVFVCKNSWKIMDFGDNFDQQDVDPAAEFLAREQNALAGLEDDLNPPPAQPKTEPDNGTLESSESFEMINNIESHEQTNVNEDESNDFEISYRSAKPPMEEPEKIKKWREDQKKRLEEKDREEEKKKEELKQQAKKELEDWYKQHEESITKTKSSNRNAEKNFVAESTEIEPGTEWERIAKLCDFSPKASKTSRDVSRMRSIILQLKQNPVTIKRE</sequence>
<keyword evidence="9" id="KW-1185">Reference proteome</keyword>
<dbReference type="EMBL" id="AJWK01032246">
    <property type="status" value="NOT_ANNOTATED_CDS"/>
    <property type="molecule type" value="Genomic_DNA"/>
</dbReference>
<keyword evidence="3 6" id="KW-0472">Membrane</keyword>
<organism evidence="8 9">
    <name type="scientific">Lutzomyia longipalpis</name>
    <name type="common">Sand fly</name>
    <dbReference type="NCBI Taxonomy" id="7200"/>
    <lineage>
        <taxon>Eukaryota</taxon>
        <taxon>Metazoa</taxon>
        <taxon>Ecdysozoa</taxon>
        <taxon>Arthropoda</taxon>
        <taxon>Hexapoda</taxon>
        <taxon>Insecta</taxon>
        <taxon>Pterygota</taxon>
        <taxon>Neoptera</taxon>
        <taxon>Endopterygota</taxon>
        <taxon>Diptera</taxon>
        <taxon>Nematocera</taxon>
        <taxon>Psychodoidea</taxon>
        <taxon>Psychodidae</taxon>
        <taxon>Lutzomyia</taxon>
        <taxon>Lutzomyia</taxon>
    </lineage>
</organism>
<evidence type="ECO:0000256" key="7">
    <source>
        <dbReference type="SAM" id="MobiDB-lite"/>
    </source>
</evidence>
<evidence type="ECO:0000313" key="9">
    <source>
        <dbReference type="Proteomes" id="UP000092461"/>
    </source>
</evidence>